<dbReference type="PROSITE" id="PS51819">
    <property type="entry name" value="VOC"/>
    <property type="match status" value="1"/>
</dbReference>
<dbReference type="RefSeq" id="WP_156739139.1">
    <property type="nucleotide sequence ID" value="NZ_CACRYJ010000008.1"/>
</dbReference>
<dbReference type="Pfam" id="PF00903">
    <property type="entry name" value="Glyoxalase"/>
    <property type="match status" value="1"/>
</dbReference>
<accession>A0A7M4DEN2</accession>
<evidence type="ECO:0000313" key="2">
    <source>
        <dbReference type="EMBL" id="VZO35375.1"/>
    </source>
</evidence>
<feature type="domain" description="VOC" evidence="1">
    <location>
        <begin position="4"/>
        <end position="124"/>
    </location>
</feature>
<protein>
    <submittedName>
        <fullName evidence="2">Glyoxalase-like domain protein</fullName>
    </submittedName>
</protein>
<dbReference type="InterPro" id="IPR004360">
    <property type="entry name" value="Glyas_Fos-R_dOase_dom"/>
</dbReference>
<evidence type="ECO:0000313" key="3">
    <source>
        <dbReference type="Proteomes" id="UP000419743"/>
    </source>
</evidence>
<proteinExistence type="predicted"/>
<dbReference type="InterPro" id="IPR029068">
    <property type="entry name" value="Glyas_Bleomycin-R_OHBP_Dase"/>
</dbReference>
<dbReference type="InterPro" id="IPR052164">
    <property type="entry name" value="Anthracycline_SecMetBiosynth"/>
</dbReference>
<sequence length="138" mass="14919">MLRGLTTITYLADDVAAAARWYAELLGTEPYFTRPETGDPAYVEFRIGDYSHELGIMSTAYSAHPHGQPAGATAYWAVDDLNAAVARAVDLGATAHEPITTRGDGFVTASVVDPFGNILGLMFNQHYLDVLGEHDRTS</sequence>
<name>A0A7M4DEN2_9MICO</name>
<dbReference type="SUPFAM" id="SSF54593">
    <property type="entry name" value="Glyoxalase/Bleomycin resistance protein/Dihydroxybiphenyl dioxygenase"/>
    <property type="match status" value="1"/>
</dbReference>
<dbReference type="Proteomes" id="UP000419743">
    <property type="component" value="Unassembled WGS sequence"/>
</dbReference>
<reference evidence="2 3" key="1">
    <citation type="submission" date="2019-11" db="EMBL/GenBank/DDBJ databases">
        <authorList>
            <person name="Criscuolo A."/>
        </authorList>
    </citation>
    <scope>NUCLEOTIDE SEQUENCE [LARGE SCALE GENOMIC DNA]</scope>
    <source>
        <strain evidence="2">CIP111667</strain>
    </source>
</reference>
<comment type="caution">
    <text evidence="2">The sequence shown here is derived from an EMBL/GenBank/DDBJ whole genome shotgun (WGS) entry which is preliminary data.</text>
</comment>
<evidence type="ECO:0000259" key="1">
    <source>
        <dbReference type="PROSITE" id="PS51819"/>
    </source>
</evidence>
<dbReference type="EMBL" id="CACRYJ010000008">
    <property type="protein sequence ID" value="VZO35375.1"/>
    <property type="molecule type" value="Genomic_DNA"/>
</dbReference>
<dbReference type="InterPro" id="IPR037523">
    <property type="entry name" value="VOC_core"/>
</dbReference>
<dbReference type="AlphaFoldDB" id="A0A7M4DEN2"/>
<organism evidence="2 3">
    <name type="scientific">Occultella aeris</name>
    <dbReference type="NCBI Taxonomy" id="2761496"/>
    <lineage>
        <taxon>Bacteria</taxon>
        <taxon>Bacillati</taxon>
        <taxon>Actinomycetota</taxon>
        <taxon>Actinomycetes</taxon>
        <taxon>Micrococcales</taxon>
        <taxon>Ruaniaceae</taxon>
        <taxon>Occultella</taxon>
    </lineage>
</organism>
<keyword evidence="3" id="KW-1185">Reference proteome</keyword>
<dbReference type="Gene3D" id="3.10.180.10">
    <property type="entry name" value="2,3-Dihydroxybiphenyl 1,2-Dioxygenase, domain 1"/>
    <property type="match status" value="1"/>
</dbReference>
<dbReference type="PANTHER" id="PTHR33993">
    <property type="entry name" value="GLYOXALASE-RELATED"/>
    <property type="match status" value="1"/>
</dbReference>
<dbReference type="PANTHER" id="PTHR33993:SF14">
    <property type="entry name" value="GB|AAF24581.1"/>
    <property type="match status" value="1"/>
</dbReference>
<gene>
    <name evidence="2" type="ORF">HALOF300_00572</name>
</gene>